<dbReference type="InterPro" id="IPR027974">
    <property type="entry name" value="DUF4470"/>
</dbReference>
<dbReference type="Pfam" id="PF14737">
    <property type="entry name" value="DUF4470"/>
    <property type="match status" value="1"/>
</dbReference>
<evidence type="ECO:0000313" key="3">
    <source>
        <dbReference type="Proteomes" id="UP000799764"/>
    </source>
</evidence>
<name>A0A9P4PDA5_9PLEO</name>
<dbReference type="Proteomes" id="UP000799764">
    <property type="component" value="Unassembled WGS sequence"/>
</dbReference>
<gene>
    <name evidence="2" type="ORF">P171DRAFT_84450</name>
</gene>
<dbReference type="AlphaFoldDB" id="A0A9P4PDA5"/>
<reference evidence="2" key="1">
    <citation type="journal article" date="2020" name="Stud. Mycol.">
        <title>101 Dothideomycetes genomes: a test case for predicting lifestyles and emergence of pathogens.</title>
        <authorList>
            <person name="Haridas S."/>
            <person name="Albert R."/>
            <person name="Binder M."/>
            <person name="Bloem J."/>
            <person name="Labutti K."/>
            <person name="Salamov A."/>
            <person name="Andreopoulos B."/>
            <person name="Baker S."/>
            <person name="Barry K."/>
            <person name="Bills G."/>
            <person name="Bluhm B."/>
            <person name="Cannon C."/>
            <person name="Castanera R."/>
            <person name="Culley D."/>
            <person name="Daum C."/>
            <person name="Ezra D."/>
            <person name="Gonzalez J."/>
            <person name="Henrissat B."/>
            <person name="Kuo A."/>
            <person name="Liang C."/>
            <person name="Lipzen A."/>
            <person name="Lutzoni F."/>
            <person name="Magnuson J."/>
            <person name="Mondo S."/>
            <person name="Nolan M."/>
            <person name="Ohm R."/>
            <person name="Pangilinan J."/>
            <person name="Park H.-J."/>
            <person name="Ramirez L."/>
            <person name="Alfaro M."/>
            <person name="Sun H."/>
            <person name="Tritt A."/>
            <person name="Yoshinaga Y."/>
            <person name="Zwiers L.-H."/>
            <person name="Turgeon B."/>
            <person name="Goodwin S."/>
            <person name="Spatafora J."/>
            <person name="Crous P."/>
            <person name="Grigoriev I."/>
        </authorList>
    </citation>
    <scope>NUCLEOTIDE SEQUENCE</scope>
    <source>
        <strain evidence="2">CBS 690.94</strain>
    </source>
</reference>
<protein>
    <recommendedName>
        <fullName evidence="1">DUF4470 domain-containing protein</fullName>
    </recommendedName>
</protein>
<sequence>MSIKSSHLERFSYFYLGNTPAVCLLQDLPPEDDANVLLLECGDVRNVLFATYATAKQDRRKLDVTCCDVSAKTLARNIIAYTLIADDVSGVQSQTICNIYYDVKVEAPLRTRMGESSCSADAASTIVQRNVRKRTGILQDSESHRLERVGRGNGCDGIVAGSYVHELAGAAASLEKLLCRKGGSGGQFRSIGVT</sequence>
<evidence type="ECO:0000313" key="2">
    <source>
        <dbReference type="EMBL" id="KAF2440861.1"/>
    </source>
</evidence>
<evidence type="ECO:0000259" key="1">
    <source>
        <dbReference type="Pfam" id="PF14737"/>
    </source>
</evidence>
<comment type="caution">
    <text evidence="2">The sequence shown here is derived from an EMBL/GenBank/DDBJ whole genome shotgun (WGS) entry which is preliminary data.</text>
</comment>
<proteinExistence type="predicted"/>
<accession>A0A9P4PDA5</accession>
<feature type="domain" description="DUF4470" evidence="1">
    <location>
        <begin position="16"/>
        <end position="103"/>
    </location>
</feature>
<dbReference type="OrthoDB" id="432970at2759"/>
<organism evidence="2 3">
    <name type="scientific">Karstenula rhodostoma CBS 690.94</name>
    <dbReference type="NCBI Taxonomy" id="1392251"/>
    <lineage>
        <taxon>Eukaryota</taxon>
        <taxon>Fungi</taxon>
        <taxon>Dikarya</taxon>
        <taxon>Ascomycota</taxon>
        <taxon>Pezizomycotina</taxon>
        <taxon>Dothideomycetes</taxon>
        <taxon>Pleosporomycetidae</taxon>
        <taxon>Pleosporales</taxon>
        <taxon>Massarineae</taxon>
        <taxon>Didymosphaeriaceae</taxon>
        <taxon>Karstenula</taxon>
    </lineage>
</organism>
<dbReference type="EMBL" id="MU001506">
    <property type="protein sequence ID" value="KAF2440861.1"/>
    <property type="molecule type" value="Genomic_DNA"/>
</dbReference>
<keyword evidence="3" id="KW-1185">Reference proteome</keyword>